<keyword evidence="2" id="KW-1185">Reference proteome</keyword>
<proteinExistence type="predicted"/>
<dbReference type="AlphaFoldDB" id="A0A834TZQ3"/>
<dbReference type="Proteomes" id="UP000634136">
    <property type="component" value="Unassembled WGS sequence"/>
</dbReference>
<protein>
    <submittedName>
        <fullName evidence="1">Uncharacterized protein</fullName>
    </submittedName>
</protein>
<reference evidence="1" key="1">
    <citation type="submission" date="2020-09" db="EMBL/GenBank/DDBJ databases">
        <title>Genome-Enabled Discovery of Anthraquinone Biosynthesis in Senna tora.</title>
        <authorList>
            <person name="Kang S.-H."/>
            <person name="Pandey R.P."/>
            <person name="Lee C.-M."/>
            <person name="Sim J.-S."/>
            <person name="Jeong J.-T."/>
            <person name="Choi B.-S."/>
            <person name="Jung M."/>
            <person name="Ginzburg D."/>
            <person name="Zhao K."/>
            <person name="Won S.Y."/>
            <person name="Oh T.-J."/>
            <person name="Yu Y."/>
            <person name="Kim N.-H."/>
            <person name="Lee O.R."/>
            <person name="Lee T.-H."/>
            <person name="Bashyal P."/>
            <person name="Kim T.-S."/>
            <person name="Lee W.-H."/>
            <person name="Kawkins C."/>
            <person name="Kim C.-K."/>
            <person name="Kim J.S."/>
            <person name="Ahn B.O."/>
            <person name="Rhee S.Y."/>
            <person name="Sohng J.K."/>
        </authorList>
    </citation>
    <scope>NUCLEOTIDE SEQUENCE</scope>
    <source>
        <tissue evidence="1">Leaf</tissue>
    </source>
</reference>
<comment type="caution">
    <text evidence="1">The sequence shown here is derived from an EMBL/GenBank/DDBJ whole genome shotgun (WGS) entry which is preliminary data.</text>
</comment>
<gene>
    <name evidence="1" type="ORF">G2W53_017978</name>
</gene>
<sequence length="123" mass="14088">MSLGGICFIQLNQNITSSQLYQSFHPFSPAQRKRKAKTLTTSKGKKKKVHGAKLSKFELIQARPSQRMPFKKRLRFVSQMDPRVLRRLTLFSLLHLHDVPFMELSRVEFPLDSATSEATLEGA</sequence>
<name>A0A834TZQ3_9FABA</name>
<accession>A0A834TZQ3</accession>
<evidence type="ECO:0000313" key="2">
    <source>
        <dbReference type="Proteomes" id="UP000634136"/>
    </source>
</evidence>
<dbReference type="EMBL" id="JAAIUW010000006">
    <property type="protein sequence ID" value="KAF7826814.1"/>
    <property type="molecule type" value="Genomic_DNA"/>
</dbReference>
<organism evidence="1 2">
    <name type="scientific">Senna tora</name>
    <dbReference type="NCBI Taxonomy" id="362788"/>
    <lineage>
        <taxon>Eukaryota</taxon>
        <taxon>Viridiplantae</taxon>
        <taxon>Streptophyta</taxon>
        <taxon>Embryophyta</taxon>
        <taxon>Tracheophyta</taxon>
        <taxon>Spermatophyta</taxon>
        <taxon>Magnoliopsida</taxon>
        <taxon>eudicotyledons</taxon>
        <taxon>Gunneridae</taxon>
        <taxon>Pentapetalae</taxon>
        <taxon>rosids</taxon>
        <taxon>fabids</taxon>
        <taxon>Fabales</taxon>
        <taxon>Fabaceae</taxon>
        <taxon>Caesalpinioideae</taxon>
        <taxon>Cassia clade</taxon>
        <taxon>Senna</taxon>
    </lineage>
</organism>
<evidence type="ECO:0000313" key="1">
    <source>
        <dbReference type="EMBL" id="KAF7826814.1"/>
    </source>
</evidence>